<dbReference type="SUPFAM" id="SSF53187">
    <property type="entry name" value="Zn-dependent exopeptidases"/>
    <property type="match status" value="1"/>
</dbReference>
<dbReference type="CDD" id="cd08018">
    <property type="entry name" value="M20_Acy1_amhX-like"/>
    <property type="match status" value="1"/>
</dbReference>
<proteinExistence type="predicted"/>
<dbReference type="GO" id="GO:0046872">
    <property type="term" value="F:metal ion binding"/>
    <property type="evidence" value="ECO:0007669"/>
    <property type="project" value="UniProtKB-KW"/>
</dbReference>
<dbReference type="Gene3D" id="3.40.630.10">
    <property type="entry name" value="Zn peptidases"/>
    <property type="match status" value="1"/>
</dbReference>
<dbReference type="SUPFAM" id="SSF55031">
    <property type="entry name" value="Bacterial exopeptidase dimerisation domain"/>
    <property type="match status" value="1"/>
</dbReference>
<dbReference type="Proteomes" id="UP000028091">
    <property type="component" value="Unassembled WGS sequence"/>
</dbReference>
<accession>A0A081LC19</accession>
<dbReference type="PIRSF" id="PIRSF005962">
    <property type="entry name" value="Pept_M20D_amidohydro"/>
    <property type="match status" value="1"/>
</dbReference>
<dbReference type="NCBIfam" id="TIGR01891">
    <property type="entry name" value="amidohydrolases"/>
    <property type="match status" value="1"/>
</dbReference>
<dbReference type="InterPro" id="IPR017439">
    <property type="entry name" value="Amidohydrolase"/>
</dbReference>
<feature type="domain" description="Peptidase M20 dimerisation" evidence="2">
    <location>
        <begin position="176"/>
        <end position="263"/>
    </location>
</feature>
<dbReference type="PANTHER" id="PTHR11014">
    <property type="entry name" value="PEPTIDASE M20 FAMILY MEMBER"/>
    <property type="match status" value="1"/>
</dbReference>
<feature type="binding site" evidence="1">
    <location>
        <position position="125"/>
    </location>
    <ligand>
        <name>Mn(2+)</name>
        <dbReference type="ChEBI" id="CHEBI:29035"/>
        <label>2</label>
    </ligand>
</feature>
<dbReference type="PANTHER" id="PTHR11014:SF122">
    <property type="entry name" value="AMIDOHYDROLASE AMHX"/>
    <property type="match status" value="1"/>
</dbReference>
<dbReference type="RefSeq" id="WP_034320614.1">
    <property type="nucleotide sequence ID" value="NZ_JBCMYH010000026.1"/>
</dbReference>
<dbReference type="Gene3D" id="3.30.70.360">
    <property type="match status" value="1"/>
</dbReference>
<feature type="binding site" evidence="1">
    <location>
        <position position="149"/>
    </location>
    <ligand>
        <name>Mn(2+)</name>
        <dbReference type="ChEBI" id="CHEBI:29035"/>
        <label>2</label>
    </ligand>
</feature>
<dbReference type="eggNOG" id="COG1473">
    <property type="taxonomic scope" value="Bacteria"/>
</dbReference>
<keyword evidence="3" id="KW-0378">Hydrolase</keyword>
<name>A0A081LC19_9BACI</name>
<reference evidence="3 4" key="1">
    <citation type="submission" date="2012-09" db="EMBL/GenBank/DDBJ databases">
        <title>Genome Sequence of Bacillus sp. DW5-4.</title>
        <authorList>
            <person name="Lai Q."/>
            <person name="Liu Y."/>
            <person name="Shao Z."/>
        </authorList>
    </citation>
    <scope>NUCLEOTIDE SEQUENCE [LARGE SCALE GENOMIC DNA]</scope>
    <source>
        <strain evidence="3 4">DW5-4</strain>
    </source>
</reference>
<gene>
    <name evidence="3" type="ORF">BA70_18095</name>
</gene>
<dbReference type="OrthoDB" id="9776731at2"/>
<feature type="binding site" evidence="1">
    <location>
        <position position="90"/>
    </location>
    <ligand>
        <name>Mn(2+)</name>
        <dbReference type="ChEBI" id="CHEBI:29035"/>
        <label>2</label>
    </ligand>
</feature>
<feature type="binding site" evidence="1">
    <location>
        <position position="92"/>
    </location>
    <ligand>
        <name>Mn(2+)</name>
        <dbReference type="ChEBI" id="CHEBI:29035"/>
        <label>2</label>
    </ligand>
</feature>
<evidence type="ECO:0000313" key="3">
    <source>
        <dbReference type="EMBL" id="KEP26795.1"/>
    </source>
</evidence>
<dbReference type="Pfam" id="PF07687">
    <property type="entry name" value="M20_dimer"/>
    <property type="match status" value="1"/>
</dbReference>
<dbReference type="MEROPS" id="M20.A26"/>
<evidence type="ECO:0000256" key="1">
    <source>
        <dbReference type="PIRSR" id="PIRSR005962-1"/>
    </source>
</evidence>
<comment type="caution">
    <text evidence="3">The sequence shown here is derived from an EMBL/GenBank/DDBJ whole genome shotgun (WGS) entry which is preliminary data.</text>
</comment>
<dbReference type="InterPro" id="IPR002933">
    <property type="entry name" value="Peptidase_M20"/>
</dbReference>
<dbReference type="EMBL" id="JOTP01000007">
    <property type="protein sequence ID" value="KEP26795.1"/>
    <property type="molecule type" value="Genomic_DNA"/>
</dbReference>
<protein>
    <submittedName>
        <fullName evidence="3">Amidohydrolase</fullName>
    </submittedName>
</protein>
<dbReference type="Pfam" id="PF01546">
    <property type="entry name" value="Peptidase_M20"/>
    <property type="match status" value="1"/>
</dbReference>
<organism evidence="3 4">
    <name type="scientific">Bacillus zhangzhouensis</name>
    <dbReference type="NCBI Taxonomy" id="1178540"/>
    <lineage>
        <taxon>Bacteria</taxon>
        <taxon>Bacillati</taxon>
        <taxon>Bacillota</taxon>
        <taxon>Bacilli</taxon>
        <taxon>Bacillales</taxon>
        <taxon>Bacillaceae</taxon>
        <taxon>Bacillus</taxon>
    </lineage>
</organism>
<dbReference type="InterPro" id="IPR037484">
    <property type="entry name" value="AmhX-like"/>
</dbReference>
<evidence type="ECO:0000313" key="4">
    <source>
        <dbReference type="Proteomes" id="UP000028091"/>
    </source>
</evidence>
<feature type="binding site" evidence="1">
    <location>
        <position position="344"/>
    </location>
    <ligand>
        <name>Mn(2+)</name>
        <dbReference type="ChEBI" id="CHEBI:29035"/>
        <label>2</label>
    </ligand>
</feature>
<keyword evidence="1" id="KW-0479">Metal-binding</keyword>
<dbReference type="GO" id="GO:0016787">
    <property type="term" value="F:hydrolase activity"/>
    <property type="evidence" value="ECO:0007669"/>
    <property type="project" value="UniProtKB-KW"/>
</dbReference>
<sequence length="375" mass="40949">MTTLTNEMKQTVTDIFEHLHAHPEISWEETNTTAYIEDILKKMGCKTRTFEDCTGVIGEIGEGVPVVAVRADIDALWQEVDGEFQANHSCGHDAHMTMALGTFMALKEKERPNGTIRFIFQPAEERGGGALKMIEKGVLADVDYLYGVHVRPIQETLNGRCAPAILHGSSNHYIGTIIGEEAHGARPHLGINVIEVAATLVQRLAHIHVDPRVAHSVKMTNLNAGGGSSNIIPGKASFTLDVRAQTNEVMDELEKEIERACHSVADAFGASITLSTDHRLPAATLNEDAVLIMSDAIEHVLGKEHLDPPIVTTGGEDFHFYAAEVPHIKSTMLGLGCDLKPGLHHPYMTFDRSAIFTGIEILTEAVYKTLQQHSS</sequence>
<keyword evidence="4" id="KW-1185">Reference proteome</keyword>
<dbReference type="InterPro" id="IPR011650">
    <property type="entry name" value="Peptidase_M20_dimer"/>
</dbReference>
<dbReference type="InterPro" id="IPR036264">
    <property type="entry name" value="Bact_exopeptidase_dim_dom"/>
</dbReference>
<evidence type="ECO:0000259" key="2">
    <source>
        <dbReference type="Pfam" id="PF07687"/>
    </source>
</evidence>
<dbReference type="AlphaFoldDB" id="A0A081LC19"/>
<keyword evidence="1" id="KW-0464">Manganese</keyword>
<comment type="cofactor">
    <cofactor evidence="1">
        <name>Mn(2+)</name>
        <dbReference type="ChEBI" id="CHEBI:29035"/>
    </cofactor>
    <text evidence="1">The Mn(2+) ion enhances activity.</text>
</comment>